<dbReference type="Proteomes" id="UP000756860">
    <property type="component" value="Unassembled WGS sequence"/>
</dbReference>
<evidence type="ECO:0000256" key="2">
    <source>
        <dbReference type="ARBA" id="ARBA00034247"/>
    </source>
</evidence>
<reference evidence="5 6" key="1">
    <citation type="submission" date="2021-05" db="EMBL/GenBank/DDBJ databases">
        <title>The draft genome of Geobacter luticola JCM 17780.</title>
        <authorList>
            <person name="Xu Z."/>
            <person name="Masuda Y."/>
            <person name="Itoh H."/>
            <person name="Senoo K."/>
        </authorList>
    </citation>
    <scope>NUCLEOTIDE SEQUENCE [LARGE SCALE GENOMIC DNA]</scope>
    <source>
        <strain evidence="5 6">JCM 17780</strain>
    </source>
</reference>
<feature type="transmembrane region" description="Helical" evidence="3">
    <location>
        <begin position="20"/>
        <end position="44"/>
    </location>
</feature>
<dbReference type="PANTHER" id="PTHR45138">
    <property type="entry name" value="REGULATORY COMPONENTS OF SENSORY TRANSDUCTION SYSTEM"/>
    <property type="match status" value="1"/>
</dbReference>
<dbReference type="Pfam" id="PF11845">
    <property type="entry name" value="Tll0287-like"/>
    <property type="match status" value="1"/>
</dbReference>
<dbReference type="PROSITE" id="PS50887">
    <property type="entry name" value="GGDEF"/>
    <property type="match status" value="1"/>
</dbReference>
<sequence>MKSSPFSLRLWPKPFKYFEHAKLFVITLGALVAFIVTGIFAVLYTRTTTLMYERVREQAATYADLIEHTKMWNYDYGGVYVEKRRGVDSNVYLRQLGVNPDVQVEGGRTFTIRNHAIMIEEISRRSVEQDGVRFRIVSPQPIDPANAPDTLETSAFDRFARGEGEWHRLQKGDNPSFRYLKPLFVEQNCLECHATQGYKVGDVIGAISITIPATTLARETRASKILIIVAAVLTICLLVALIYVLTWRLVIKLDEVQKRLKKLASTDELTGLRNRRHIMKRLEEEFERAGRLLEPLCVIVLDIDHFKRINDTHGHPFGDLVLKRVAKRLQEATRRYDTIGRIGGEEFLVISPGTTAEEALHLAERLRTVVSQEPMGDGEKDVVITLSAGLTLSKPGDRGSETLLKRADAALYRAKQGGRNRVEAG</sequence>
<accession>A0ABS5S7Y0</accession>
<feature type="transmembrane region" description="Helical" evidence="3">
    <location>
        <begin position="225"/>
        <end position="250"/>
    </location>
</feature>
<evidence type="ECO:0000313" key="5">
    <source>
        <dbReference type="EMBL" id="MBT0651476.1"/>
    </source>
</evidence>
<evidence type="ECO:0000256" key="3">
    <source>
        <dbReference type="SAM" id="Phobius"/>
    </source>
</evidence>
<dbReference type="PANTHER" id="PTHR45138:SF9">
    <property type="entry name" value="DIGUANYLATE CYCLASE DGCM-RELATED"/>
    <property type="match status" value="1"/>
</dbReference>
<comment type="caution">
    <text evidence="5">The sequence shown here is derived from an EMBL/GenBank/DDBJ whole genome shotgun (WGS) entry which is preliminary data.</text>
</comment>
<dbReference type="Gene3D" id="3.30.450.290">
    <property type="match status" value="1"/>
</dbReference>
<evidence type="ECO:0000259" key="4">
    <source>
        <dbReference type="PROSITE" id="PS50887"/>
    </source>
</evidence>
<dbReference type="SUPFAM" id="SSF55073">
    <property type="entry name" value="Nucleotide cyclase"/>
    <property type="match status" value="1"/>
</dbReference>
<comment type="catalytic activity">
    <reaction evidence="2">
        <text>2 GTP = 3',3'-c-di-GMP + 2 diphosphate</text>
        <dbReference type="Rhea" id="RHEA:24898"/>
        <dbReference type="ChEBI" id="CHEBI:33019"/>
        <dbReference type="ChEBI" id="CHEBI:37565"/>
        <dbReference type="ChEBI" id="CHEBI:58805"/>
        <dbReference type="EC" id="2.7.7.65"/>
    </reaction>
</comment>
<dbReference type="NCBIfam" id="TIGR00254">
    <property type="entry name" value="GGDEF"/>
    <property type="match status" value="1"/>
</dbReference>
<keyword evidence="3" id="KW-0472">Membrane</keyword>
<dbReference type="InterPro" id="IPR029787">
    <property type="entry name" value="Nucleotide_cyclase"/>
</dbReference>
<keyword evidence="6" id="KW-1185">Reference proteome</keyword>
<dbReference type="EC" id="2.7.7.65" evidence="1"/>
<dbReference type="CDD" id="cd01949">
    <property type="entry name" value="GGDEF"/>
    <property type="match status" value="1"/>
</dbReference>
<dbReference type="SMART" id="SM00267">
    <property type="entry name" value="GGDEF"/>
    <property type="match status" value="1"/>
</dbReference>
<dbReference type="Gene3D" id="3.30.70.270">
    <property type="match status" value="1"/>
</dbReference>
<dbReference type="InterPro" id="IPR021796">
    <property type="entry name" value="Tll0287-like_dom"/>
</dbReference>
<evidence type="ECO:0000313" key="6">
    <source>
        <dbReference type="Proteomes" id="UP000756860"/>
    </source>
</evidence>
<protein>
    <recommendedName>
        <fullName evidence="1">diguanylate cyclase</fullName>
        <ecNumber evidence="1">2.7.7.65</ecNumber>
    </recommendedName>
</protein>
<dbReference type="InterPro" id="IPR000160">
    <property type="entry name" value="GGDEF_dom"/>
</dbReference>
<dbReference type="EMBL" id="JAHCVK010000001">
    <property type="protein sequence ID" value="MBT0651476.1"/>
    <property type="molecule type" value="Genomic_DNA"/>
</dbReference>
<name>A0ABS5S7Y0_9BACT</name>
<dbReference type="InterPro" id="IPR050469">
    <property type="entry name" value="Diguanylate_Cyclase"/>
</dbReference>
<keyword evidence="3" id="KW-1133">Transmembrane helix</keyword>
<dbReference type="InterPro" id="IPR043128">
    <property type="entry name" value="Rev_trsase/Diguanyl_cyclase"/>
</dbReference>
<organism evidence="5 6">
    <name type="scientific">Geomobilimonas luticola</name>
    <dbReference type="NCBI Taxonomy" id="1114878"/>
    <lineage>
        <taxon>Bacteria</taxon>
        <taxon>Pseudomonadati</taxon>
        <taxon>Thermodesulfobacteriota</taxon>
        <taxon>Desulfuromonadia</taxon>
        <taxon>Geobacterales</taxon>
        <taxon>Geobacteraceae</taxon>
        <taxon>Geomobilimonas</taxon>
    </lineage>
</organism>
<dbReference type="Pfam" id="PF00990">
    <property type="entry name" value="GGDEF"/>
    <property type="match status" value="1"/>
</dbReference>
<gene>
    <name evidence="5" type="ORF">KI810_00270</name>
</gene>
<keyword evidence="3" id="KW-0812">Transmembrane</keyword>
<evidence type="ECO:0000256" key="1">
    <source>
        <dbReference type="ARBA" id="ARBA00012528"/>
    </source>
</evidence>
<feature type="domain" description="GGDEF" evidence="4">
    <location>
        <begin position="294"/>
        <end position="425"/>
    </location>
</feature>
<proteinExistence type="predicted"/>